<evidence type="ECO:0000256" key="1">
    <source>
        <dbReference type="ARBA" id="ARBA00004429"/>
    </source>
</evidence>
<proteinExistence type="inferred from homology"/>
<comment type="subunit">
    <text evidence="9">The complex comprises the extracytoplasmic solute receptor protein and the two transmembrane proteins.</text>
</comment>
<keyword evidence="5 9" id="KW-0812">Transmembrane</keyword>
<feature type="transmembrane region" description="Helical" evidence="9">
    <location>
        <begin position="5"/>
        <end position="26"/>
    </location>
</feature>
<evidence type="ECO:0000259" key="10">
    <source>
        <dbReference type="Pfam" id="PF04290"/>
    </source>
</evidence>
<feature type="transmembrane region" description="Helical" evidence="9">
    <location>
        <begin position="46"/>
        <end position="69"/>
    </location>
</feature>
<feature type="transmembrane region" description="Helical" evidence="9">
    <location>
        <begin position="120"/>
        <end position="141"/>
    </location>
</feature>
<keyword evidence="4 9" id="KW-0997">Cell inner membrane</keyword>
<dbReference type="EMBL" id="JBHSDY010000002">
    <property type="protein sequence ID" value="MFC4297284.1"/>
    <property type="molecule type" value="Genomic_DNA"/>
</dbReference>
<name>A0ABV8RWY5_9BURK</name>
<reference evidence="12" key="1">
    <citation type="journal article" date="2019" name="Int. J. Syst. Evol. Microbiol.">
        <title>The Global Catalogue of Microorganisms (GCM) 10K type strain sequencing project: providing services to taxonomists for standard genome sequencing and annotation.</title>
        <authorList>
            <consortium name="The Broad Institute Genomics Platform"/>
            <consortium name="The Broad Institute Genome Sequencing Center for Infectious Disease"/>
            <person name="Wu L."/>
            <person name="Ma J."/>
        </authorList>
    </citation>
    <scope>NUCLEOTIDE SEQUENCE [LARGE SCALE GENOMIC DNA]</scope>
    <source>
        <strain evidence="12">CGMCC 1.19029</strain>
    </source>
</reference>
<protein>
    <recommendedName>
        <fullName evidence="9">TRAP transporter small permease protein</fullName>
    </recommendedName>
</protein>
<evidence type="ECO:0000256" key="6">
    <source>
        <dbReference type="ARBA" id="ARBA00022989"/>
    </source>
</evidence>
<evidence type="ECO:0000256" key="9">
    <source>
        <dbReference type="RuleBase" id="RU369079"/>
    </source>
</evidence>
<keyword evidence="12" id="KW-1185">Reference proteome</keyword>
<evidence type="ECO:0000256" key="7">
    <source>
        <dbReference type="ARBA" id="ARBA00023136"/>
    </source>
</evidence>
<evidence type="ECO:0000256" key="2">
    <source>
        <dbReference type="ARBA" id="ARBA00022448"/>
    </source>
</evidence>
<comment type="similarity">
    <text evidence="8 9">Belongs to the TRAP transporter small permease family.</text>
</comment>
<feature type="transmembrane region" description="Helical" evidence="9">
    <location>
        <begin position="81"/>
        <end position="100"/>
    </location>
</feature>
<evidence type="ECO:0000256" key="3">
    <source>
        <dbReference type="ARBA" id="ARBA00022475"/>
    </source>
</evidence>
<sequence>MNQVVFNTIALLIGAVALILFVQVFLRYVLHAPLTWSEEVAKYLSIWIVFLGMAVAMRRMLLIAVEAVVQSVPERIGHAMRLLSLGLVMVFVGYLAYIGIGLTSGAADQDFASLELPMSIVYAAIPVGSFLTLMNAIVVFIEMIGERSVKI</sequence>
<keyword evidence="2 9" id="KW-0813">Transport</keyword>
<dbReference type="InterPro" id="IPR007387">
    <property type="entry name" value="TRAP_DctQ"/>
</dbReference>
<dbReference type="PANTHER" id="PTHR35011">
    <property type="entry name" value="2,3-DIKETO-L-GULONATE TRAP TRANSPORTER SMALL PERMEASE PROTEIN YIAM"/>
    <property type="match status" value="1"/>
</dbReference>
<evidence type="ECO:0000256" key="4">
    <source>
        <dbReference type="ARBA" id="ARBA00022519"/>
    </source>
</evidence>
<dbReference type="PANTHER" id="PTHR35011:SF2">
    <property type="entry name" value="2,3-DIKETO-L-GULONATE TRAP TRANSPORTER SMALL PERMEASE PROTEIN YIAM"/>
    <property type="match status" value="1"/>
</dbReference>
<keyword evidence="6 9" id="KW-1133">Transmembrane helix</keyword>
<gene>
    <name evidence="11" type="ORF">ACFO0J_04425</name>
</gene>
<keyword evidence="7 9" id="KW-0472">Membrane</keyword>
<comment type="function">
    <text evidence="9">Part of the tripartite ATP-independent periplasmic (TRAP) transport system.</text>
</comment>
<comment type="subcellular location">
    <subcellularLocation>
        <location evidence="1 9">Cell inner membrane</location>
        <topology evidence="1 9">Multi-pass membrane protein</topology>
    </subcellularLocation>
</comment>
<evidence type="ECO:0000313" key="12">
    <source>
        <dbReference type="Proteomes" id="UP001595756"/>
    </source>
</evidence>
<dbReference type="Proteomes" id="UP001595756">
    <property type="component" value="Unassembled WGS sequence"/>
</dbReference>
<comment type="caution">
    <text evidence="11">The sequence shown here is derived from an EMBL/GenBank/DDBJ whole genome shotgun (WGS) entry which is preliminary data.</text>
</comment>
<accession>A0ABV8RWY5</accession>
<evidence type="ECO:0000256" key="5">
    <source>
        <dbReference type="ARBA" id="ARBA00022692"/>
    </source>
</evidence>
<organism evidence="11 12">
    <name type="scientific">Castellaniella hirudinis</name>
    <dbReference type="NCBI Taxonomy" id="1144617"/>
    <lineage>
        <taxon>Bacteria</taxon>
        <taxon>Pseudomonadati</taxon>
        <taxon>Pseudomonadota</taxon>
        <taxon>Betaproteobacteria</taxon>
        <taxon>Burkholderiales</taxon>
        <taxon>Alcaligenaceae</taxon>
        <taxon>Castellaniella</taxon>
    </lineage>
</organism>
<dbReference type="RefSeq" id="WP_376811836.1">
    <property type="nucleotide sequence ID" value="NZ_JBHSDY010000002.1"/>
</dbReference>
<evidence type="ECO:0000313" key="11">
    <source>
        <dbReference type="EMBL" id="MFC4297284.1"/>
    </source>
</evidence>
<dbReference type="Pfam" id="PF04290">
    <property type="entry name" value="DctQ"/>
    <property type="match status" value="1"/>
</dbReference>
<keyword evidence="3" id="KW-1003">Cell membrane</keyword>
<feature type="domain" description="Tripartite ATP-independent periplasmic transporters DctQ component" evidence="10">
    <location>
        <begin position="17"/>
        <end position="143"/>
    </location>
</feature>
<evidence type="ECO:0000256" key="8">
    <source>
        <dbReference type="ARBA" id="ARBA00038436"/>
    </source>
</evidence>
<dbReference type="InterPro" id="IPR055348">
    <property type="entry name" value="DctQ"/>
</dbReference>